<name>A0A2C9L7A5_BIOGL</name>
<keyword evidence="1 3" id="KW-0479">Metal-binding</keyword>
<keyword evidence="4" id="KW-0175">Coiled coil</keyword>
<evidence type="ECO:0000256" key="2">
    <source>
        <dbReference type="ARBA" id="ARBA00022833"/>
    </source>
</evidence>
<proteinExistence type="predicted"/>
<evidence type="ECO:0000313" key="7">
    <source>
        <dbReference type="EnsemblMetazoa" id="BGLB027710-PA"/>
    </source>
</evidence>
<evidence type="ECO:0000256" key="1">
    <source>
        <dbReference type="ARBA" id="ARBA00022771"/>
    </source>
</evidence>
<evidence type="ECO:0000313" key="8">
    <source>
        <dbReference type="Proteomes" id="UP000076420"/>
    </source>
</evidence>
<evidence type="ECO:0000256" key="4">
    <source>
        <dbReference type="SAM" id="Coils"/>
    </source>
</evidence>
<dbReference type="InterPro" id="IPR013083">
    <property type="entry name" value="Znf_RING/FYVE/PHD"/>
</dbReference>
<sequence>MFNIQNSLFIPGDWLIAGAFSVSNPGPANLQPYACGSTRLADGPQYTMAMLYALNRVNSGQASVSVPGVRFDENFTSTGSVIFPAVNVLWLGLLTVFLAYLFFKGPTTNQRAQGGRGIKRPRLELDASNSDEIDTSILGQDPRQDILRLENDQLKITIEALKATNLNLEQEKTRLQTTIDNIQEFGTIDALLQEKQRIENELTRLRRVLNEVSQIVINCRCCICREPYTVEDVHSPVLLTCCHTFGFGCIKHIWEQKGTKLECPLCKKESYIFNIHGLKLNYVIVDSFPSLEAVLF</sequence>
<evidence type="ECO:0000256" key="5">
    <source>
        <dbReference type="SAM" id="Phobius"/>
    </source>
</evidence>
<feature type="coiled-coil region" evidence="4">
    <location>
        <begin position="144"/>
        <end position="215"/>
    </location>
</feature>
<organism evidence="7 8">
    <name type="scientific">Biomphalaria glabrata</name>
    <name type="common">Bloodfluke planorb</name>
    <name type="synonym">Freshwater snail</name>
    <dbReference type="NCBI Taxonomy" id="6526"/>
    <lineage>
        <taxon>Eukaryota</taxon>
        <taxon>Metazoa</taxon>
        <taxon>Spiralia</taxon>
        <taxon>Lophotrochozoa</taxon>
        <taxon>Mollusca</taxon>
        <taxon>Gastropoda</taxon>
        <taxon>Heterobranchia</taxon>
        <taxon>Euthyneura</taxon>
        <taxon>Panpulmonata</taxon>
        <taxon>Hygrophila</taxon>
        <taxon>Lymnaeoidea</taxon>
        <taxon>Planorbidae</taxon>
        <taxon>Biomphalaria</taxon>
    </lineage>
</organism>
<accession>A0A2C9L7A5</accession>
<dbReference type="PROSITE" id="PS50089">
    <property type="entry name" value="ZF_RING_2"/>
    <property type="match status" value="1"/>
</dbReference>
<evidence type="ECO:0000259" key="6">
    <source>
        <dbReference type="PROSITE" id="PS50089"/>
    </source>
</evidence>
<keyword evidence="5" id="KW-0812">Transmembrane</keyword>
<reference evidence="7" key="1">
    <citation type="submission" date="2020-05" db="UniProtKB">
        <authorList>
            <consortium name="EnsemblMetazoa"/>
        </authorList>
    </citation>
    <scope>IDENTIFICATION</scope>
    <source>
        <strain evidence="7">BB02</strain>
    </source>
</reference>
<dbReference type="InterPro" id="IPR001841">
    <property type="entry name" value="Znf_RING"/>
</dbReference>
<dbReference type="EnsemblMetazoa" id="BGLB027710-RA">
    <property type="protein sequence ID" value="BGLB027710-PA"/>
    <property type="gene ID" value="BGLB027710"/>
</dbReference>
<keyword evidence="1 3" id="KW-0863">Zinc-finger</keyword>
<dbReference type="SUPFAM" id="SSF57850">
    <property type="entry name" value="RING/U-box"/>
    <property type="match status" value="1"/>
</dbReference>
<keyword evidence="2" id="KW-0862">Zinc</keyword>
<dbReference type="KEGG" id="bgt:106055871"/>
<keyword evidence="5" id="KW-0472">Membrane</keyword>
<dbReference type="VEuPathDB" id="VectorBase:BGLB027710"/>
<dbReference type="SMART" id="SM00184">
    <property type="entry name" value="RING"/>
    <property type="match status" value="1"/>
</dbReference>
<dbReference type="VEuPathDB" id="VectorBase:BGLAX_048003"/>
<evidence type="ECO:0000256" key="3">
    <source>
        <dbReference type="PROSITE-ProRule" id="PRU00175"/>
    </source>
</evidence>
<dbReference type="Gene3D" id="3.30.40.10">
    <property type="entry name" value="Zinc/RING finger domain, C3HC4 (zinc finger)"/>
    <property type="match status" value="1"/>
</dbReference>
<protein>
    <recommendedName>
        <fullName evidence="6">RING-type domain-containing protein</fullName>
    </recommendedName>
</protein>
<gene>
    <name evidence="7" type="primary">106055871</name>
</gene>
<feature type="transmembrane region" description="Helical" evidence="5">
    <location>
        <begin position="81"/>
        <end position="103"/>
    </location>
</feature>
<feature type="domain" description="RING-type" evidence="6">
    <location>
        <begin position="221"/>
        <end position="267"/>
    </location>
</feature>
<dbReference type="GO" id="GO:0008270">
    <property type="term" value="F:zinc ion binding"/>
    <property type="evidence" value="ECO:0007669"/>
    <property type="project" value="UniProtKB-KW"/>
</dbReference>
<dbReference type="Proteomes" id="UP000076420">
    <property type="component" value="Unassembled WGS sequence"/>
</dbReference>
<dbReference type="Gene3D" id="3.40.50.2300">
    <property type="match status" value="1"/>
</dbReference>
<keyword evidence="5" id="KW-1133">Transmembrane helix</keyword>
<dbReference type="AlphaFoldDB" id="A0A2C9L7A5"/>